<dbReference type="AlphaFoldDB" id="A0AAD5SUA6"/>
<dbReference type="Proteomes" id="UP001211907">
    <property type="component" value="Unassembled WGS sequence"/>
</dbReference>
<evidence type="ECO:0000313" key="4">
    <source>
        <dbReference type="Proteomes" id="UP001211907"/>
    </source>
</evidence>
<dbReference type="InterPro" id="IPR001849">
    <property type="entry name" value="PH_domain"/>
</dbReference>
<feature type="non-terminal residue" evidence="3">
    <location>
        <position position="312"/>
    </location>
</feature>
<dbReference type="InterPro" id="IPR011993">
    <property type="entry name" value="PH-like_dom_sf"/>
</dbReference>
<comment type="caution">
    <text evidence="3">The sequence shown here is derived from an EMBL/GenBank/DDBJ whole genome shotgun (WGS) entry which is preliminary data.</text>
</comment>
<accession>A0AAD5SUA6</accession>
<dbReference type="PROSITE" id="PS50003">
    <property type="entry name" value="PH_DOMAIN"/>
    <property type="match status" value="1"/>
</dbReference>
<evidence type="ECO:0000313" key="3">
    <source>
        <dbReference type="EMBL" id="KAJ3088547.1"/>
    </source>
</evidence>
<proteinExistence type="predicted"/>
<protein>
    <recommendedName>
        <fullName evidence="2">PH domain-containing protein</fullName>
    </recommendedName>
</protein>
<dbReference type="EMBL" id="JADGJH010003835">
    <property type="protein sequence ID" value="KAJ3088547.1"/>
    <property type="molecule type" value="Genomic_DNA"/>
</dbReference>
<feature type="compositionally biased region" description="Basic and acidic residues" evidence="1">
    <location>
        <begin position="191"/>
        <end position="209"/>
    </location>
</feature>
<dbReference type="SUPFAM" id="SSF50729">
    <property type="entry name" value="PH domain-like"/>
    <property type="match status" value="1"/>
</dbReference>
<feature type="region of interest" description="Disordered" evidence="1">
    <location>
        <begin position="175"/>
        <end position="230"/>
    </location>
</feature>
<dbReference type="Gene3D" id="2.30.29.30">
    <property type="entry name" value="Pleckstrin-homology domain (PH domain)/Phosphotyrosine-binding domain (PTB)"/>
    <property type="match status" value="1"/>
</dbReference>
<sequence length="312" mass="34061">MHGALHKLDSVTETWKERYFELVVEDLACQLVQFRGDGGGGRAVGVLPIRRVSGFSDERRDGAWILRVIGSGIGSDGVEHKRIWTLRCRDAGNLRAWLAAINGAITGNSNNTNRHGNLSPLSPLPRSPSPFASPATSPLPVQSSKNNYSRAPTYSATTALDSPMSLPSFRSLSASPFAPATPTTVANDDFGDPRDRLSSESDRDSERAFPTRPSANPLLRPTSIPIRTNLSRQSSLSKVIYPLPSSPHSSTTTHARNLHASILSRQQHQLQPFLSQQIPNSNLSDISRRANSFDSINPKIPTKQDPKSLKKK</sequence>
<reference evidence="3" key="1">
    <citation type="submission" date="2020-05" db="EMBL/GenBank/DDBJ databases">
        <title>Phylogenomic resolution of chytrid fungi.</title>
        <authorList>
            <person name="Stajich J.E."/>
            <person name="Amses K."/>
            <person name="Simmons R."/>
            <person name="Seto K."/>
            <person name="Myers J."/>
            <person name="Bonds A."/>
            <person name="Quandt C.A."/>
            <person name="Barry K."/>
            <person name="Liu P."/>
            <person name="Grigoriev I."/>
            <person name="Longcore J.E."/>
            <person name="James T.Y."/>
        </authorList>
    </citation>
    <scope>NUCLEOTIDE SEQUENCE</scope>
    <source>
        <strain evidence="3">JEL0513</strain>
    </source>
</reference>
<feature type="compositionally biased region" description="Low complexity" evidence="1">
    <location>
        <begin position="129"/>
        <end position="140"/>
    </location>
</feature>
<name>A0AAD5SUA6_9FUNG</name>
<feature type="compositionally biased region" description="Polar residues" evidence="1">
    <location>
        <begin position="278"/>
        <end position="295"/>
    </location>
</feature>
<feature type="region of interest" description="Disordered" evidence="1">
    <location>
        <begin position="108"/>
        <end position="150"/>
    </location>
</feature>
<feature type="compositionally biased region" description="Polar residues" evidence="1">
    <location>
        <begin position="141"/>
        <end position="150"/>
    </location>
</feature>
<gene>
    <name evidence="3" type="ORF">HK100_008008</name>
</gene>
<evidence type="ECO:0000259" key="2">
    <source>
        <dbReference type="PROSITE" id="PS50003"/>
    </source>
</evidence>
<keyword evidence="4" id="KW-1185">Reference proteome</keyword>
<feature type="domain" description="PH" evidence="2">
    <location>
        <begin position="1"/>
        <end position="106"/>
    </location>
</feature>
<feature type="compositionally biased region" description="Basic and acidic residues" evidence="1">
    <location>
        <begin position="302"/>
        <end position="312"/>
    </location>
</feature>
<organism evidence="3 4">
    <name type="scientific">Physocladia obscura</name>
    <dbReference type="NCBI Taxonomy" id="109957"/>
    <lineage>
        <taxon>Eukaryota</taxon>
        <taxon>Fungi</taxon>
        <taxon>Fungi incertae sedis</taxon>
        <taxon>Chytridiomycota</taxon>
        <taxon>Chytridiomycota incertae sedis</taxon>
        <taxon>Chytridiomycetes</taxon>
        <taxon>Chytridiales</taxon>
        <taxon>Chytriomycetaceae</taxon>
        <taxon>Physocladia</taxon>
    </lineage>
</organism>
<evidence type="ECO:0000256" key="1">
    <source>
        <dbReference type="SAM" id="MobiDB-lite"/>
    </source>
</evidence>
<feature type="region of interest" description="Disordered" evidence="1">
    <location>
        <begin position="274"/>
        <end position="312"/>
    </location>
</feature>